<dbReference type="PANTHER" id="PTHR45810:SF1">
    <property type="entry name" value="HISTONE H3-LIKE CENTROMERIC PROTEIN A"/>
    <property type="match status" value="1"/>
</dbReference>
<dbReference type="PANTHER" id="PTHR45810">
    <property type="entry name" value="HISTONE H3.2"/>
    <property type="match status" value="1"/>
</dbReference>
<evidence type="ECO:0000256" key="4">
    <source>
        <dbReference type="ARBA" id="ARBA00023269"/>
    </source>
</evidence>
<accession>A0A1W0E6L1</accession>
<name>A0A1W0E6L1_9MICR</name>
<dbReference type="Proteomes" id="UP000192758">
    <property type="component" value="Unassembled WGS sequence"/>
</dbReference>
<dbReference type="STRING" id="646526.A0A1W0E6L1"/>
<comment type="similarity">
    <text evidence="2">Belongs to the histone H3 family.</text>
</comment>
<dbReference type="GO" id="GO:0046982">
    <property type="term" value="F:protein heterodimerization activity"/>
    <property type="evidence" value="ECO:0007669"/>
    <property type="project" value="InterPro"/>
</dbReference>
<dbReference type="InterPro" id="IPR000164">
    <property type="entry name" value="Histone_H3/CENP-A"/>
</dbReference>
<feature type="domain" description="Core Histone H2A/H2B/H3" evidence="5">
    <location>
        <begin position="44"/>
        <end position="133"/>
    </location>
</feature>
<dbReference type="Pfam" id="PF00125">
    <property type="entry name" value="Histone"/>
    <property type="match status" value="1"/>
</dbReference>
<dbReference type="SMR" id="A0A1W0E6L1"/>
<dbReference type="SMART" id="SM00428">
    <property type="entry name" value="H3"/>
    <property type="match status" value="1"/>
</dbReference>
<dbReference type="GO" id="GO:0030527">
    <property type="term" value="F:structural constituent of chromatin"/>
    <property type="evidence" value="ECO:0007669"/>
    <property type="project" value="InterPro"/>
</dbReference>
<evidence type="ECO:0000256" key="1">
    <source>
        <dbReference type="ARBA" id="ARBA00004286"/>
    </source>
</evidence>
<dbReference type="GO" id="GO:0000786">
    <property type="term" value="C:nucleosome"/>
    <property type="evidence" value="ECO:0007669"/>
    <property type="project" value="UniProtKB-KW"/>
</dbReference>
<protein>
    <submittedName>
        <fullName evidence="6">Histone</fullName>
    </submittedName>
</protein>
<dbReference type="OrthoDB" id="842664at2759"/>
<keyword evidence="7" id="KW-1185">Reference proteome</keyword>
<evidence type="ECO:0000313" key="6">
    <source>
        <dbReference type="EMBL" id="OQS54891.1"/>
    </source>
</evidence>
<evidence type="ECO:0000313" key="7">
    <source>
        <dbReference type="Proteomes" id="UP000192758"/>
    </source>
</evidence>
<evidence type="ECO:0000259" key="5">
    <source>
        <dbReference type="Pfam" id="PF00125"/>
    </source>
</evidence>
<dbReference type="InterPro" id="IPR009072">
    <property type="entry name" value="Histone-fold"/>
</dbReference>
<dbReference type="SUPFAM" id="SSF47113">
    <property type="entry name" value="Histone-fold"/>
    <property type="match status" value="1"/>
</dbReference>
<evidence type="ECO:0000256" key="2">
    <source>
        <dbReference type="ARBA" id="ARBA00010343"/>
    </source>
</evidence>
<gene>
    <name evidence="6" type="primary">Histone</name>
    <name evidence="6" type="ORF">EHP00_245</name>
</gene>
<comment type="caution">
    <text evidence="6">The sequence shown here is derived from an EMBL/GenBank/DDBJ whole genome shotgun (WGS) entry which is preliminary data.</text>
</comment>
<proteinExistence type="inferred from homology"/>
<sequence length="145" mass="16902">MRTKNQNTTVFKGGKVLKENNKNTKTLGSLKPNSQLTPQKKFQPGKLALKEIRKYQQTTDLVVRKAPFKRLVKNILQGFEKGDTFRFQQSSFTQLQTAYEYFMVSVLEDALRLTIHAKRKTLFGDDIKLIYRIKHARDFDVNMTN</sequence>
<dbReference type="EMBL" id="MNPJ01000016">
    <property type="protein sequence ID" value="OQS54891.1"/>
    <property type="molecule type" value="Genomic_DNA"/>
</dbReference>
<dbReference type="Gene3D" id="1.10.20.10">
    <property type="entry name" value="Histone, subunit A"/>
    <property type="match status" value="1"/>
</dbReference>
<dbReference type="AlphaFoldDB" id="A0A1W0E6L1"/>
<dbReference type="PRINTS" id="PR00622">
    <property type="entry name" value="HISTONEH3"/>
</dbReference>
<organism evidence="6 7">
    <name type="scientific">Ecytonucleospora hepatopenaei</name>
    <dbReference type="NCBI Taxonomy" id="646526"/>
    <lineage>
        <taxon>Eukaryota</taxon>
        <taxon>Fungi</taxon>
        <taxon>Fungi incertae sedis</taxon>
        <taxon>Microsporidia</taxon>
        <taxon>Enterocytozoonidae</taxon>
        <taxon>Ecytonucleospora</taxon>
    </lineage>
</organism>
<keyword evidence="4" id="KW-0544">Nucleosome core</keyword>
<dbReference type="InterPro" id="IPR007125">
    <property type="entry name" value="H2A/H2B/H3"/>
</dbReference>
<dbReference type="GO" id="GO:0003677">
    <property type="term" value="F:DNA binding"/>
    <property type="evidence" value="ECO:0007669"/>
    <property type="project" value="InterPro"/>
</dbReference>
<dbReference type="CDD" id="cd22911">
    <property type="entry name" value="HFD_H3"/>
    <property type="match status" value="1"/>
</dbReference>
<keyword evidence="3" id="KW-0158">Chromosome</keyword>
<dbReference type="VEuPathDB" id="MicrosporidiaDB:EHP00_245"/>
<evidence type="ECO:0000256" key="3">
    <source>
        <dbReference type="ARBA" id="ARBA00022454"/>
    </source>
</evidence>
<reference evidence="6 7" key="1">
    <citation type="journal article" date="2017" name="Environ. Microbiol.">
        <title>Decay of the glycolytic pathway and adaptation to intranuclear parasitism within Enterocytozoonidae microsporidia.</title>
        <authorList>
            <person name="Wiredu Boakye D."/>
            <person name="Jaroenlak P."/>
            <person name="Prachumwat A."/>
            <person name="Williams T.A."/>
            <person name="Bateman K.S."/>
            <person name="Itsathitphaisarn O."/>
            <person name="Sritunyalucksana K."/>
            <person name="Paszkiewicz K.H."/>
            <person name="Moore K.A."/>
            <person name="Stentiford G.D."/>
            <person name="Williams B.A."/>
        </authorList>
    </citation>
    <scope>NUCLEOTIDE SEQUENCE [LARGE SCALE GENOMIC DNA]</scope>
    <source>
        <strain evidence="6 7">TH1</strain>
    </source>
</reference>
<keyword evidence="4" id="KW-0238">DNA-binding</keyword>
<comment type="subcellular location">
    <subcellularLocation>
        <location evidence="1">Chromosome</location>
    </subcellularLocation>
</comment>